<dbReference type="OrthoDB" id="2591789at2"/>
<proteinExistence type="predicted"/>
<keyword evidence="1" id="KW-1133">Transmembrane helix</keyword>
<feature type="transmembrane region" description="Helical" evidence="1">
    <location>
        <begin position="59"/>
        <end position="76"/>
    </location>
</feature>
<comment type="caution">
    <text evidence="2">The sequence shown here is derived from an EMBL/GenBank/DDBJ whole genome shotgun (WGS) entry which is preliminary data.</text>
</comment>
<reference evidence="2 3" key="1">
    <citation type="submission" date="2019-08" db="EMBL/GenBank/DDBJ databases">
        <title>Bacillus genomes from the desert of Cuatro Cienegas, Coahuila.</title>
        <authorList>
            <person name="Olmedo-Alvarez G."/>
        </authorList>
    </citation>
    <scope>NUCLEOTIDE SEQUENCE [LARGE SCALE GENOMIC DNA]</scope>
    <source>
        <strain evidence="2 3">CH34_1T</strain>
    </source>
</reference>
<feature type="transmembrane region" description="Helical" evidence="1">
    <location>
        <begin position="34"/>
        <end position="52"/>
    </location>
</feature>
<evidence type="ECO:0000313" key="2">
    <source>
        <dbReference type="EMBL" id="TYS18622.1"/>
    </source>
</evidence>
<sequence length="187" mass="22398">MNYEEYWDRLYQTGDELNSLFHHYWSVYSSFDSWQFWVVLILTVGPLILLIFTVDRSRVFELFFLGYSIHLLWTYIDVPLERYGYFVHKYFFVPIYPYSLNMTAAVLPVSFLLLYQYCTSRKKDFFVYSALMSAVFSFVFAPLESVIGLLELRKGMNYAYLLLIDLAVVYFCYIFTRVLKGVMERNQ</sequence>
<evidence type="ECO:0000256" key="1">
    <source>
        <dbReference type="SAM" id="Phobius"/>
    </source>
</evidence>
<accession>A0A5D4P1H2</accession>
<dbReference type="EMBL" id="VTEI01000002">
    <property type="protein sequence ID" value="TYS18622.1"/>
    <property type="molecule type" value="Genomic_DNA"/>
</dbReference>
<evidence type="ECO:0000313" key="3">
    <source>
        <dbReference type="Proteomes" id="UP000322267"/>
    </source>
</evidence>
<gene>
    <name evidence="2" type="ORF">FZC78_03605</name>
</gene>
<keyword evidence="1" id="KW-0812">Transmembrane</keyword>
<feature type="transmembrane region" description="Helical" evidence="1">
    <location>
        <begin position="125"/>
        <end position="143"/>
    </location>
</feature>
<dbReference type="Proteomes" id="UP000322267">
    <property type="component" value="Unassembled WGS sequence"/>
</dbReference>
<dbReference type="RefSeq" id="WP_148938300.1">
    <property type="nucleotide sequence ID" value="NZ_VTEI01000002.1"/>
</dbReference>
<keyword evidence="1" id="KW-0472">Membrane</keyword>
<organism evidence="2 3">
    <name type="scientific">Rossellomorea vietnamensis</name>
    <dbReference type="NCBI Taxonomy" id="218284"/>
    <lineage>
        <taxon>Bacteria</taxon>
        <taxon>Bacillati</taxon>
        <taxon>Bacillota</taxon>
        <taxon>Bacilli</taxon>
        <taxon>Bacillales</taxon>
        <taxon>Bacillaceae</taxon>
        <taxon>Rossellomorea</taxon>
    </lineage>
</organism>
<feature type="transmembrane region" description="Helical" evidence="1">
    <location>
        <begin position="96"/>
        <end position="118"/>
    </location>
</feature>
<feature type="transmembrane region" description="Helical" evidence="1">
    <location>
        <begin position="158"/>
        <end position="179"/>
    </location>
</feature>
<name>A0A5D4P1H2_9BACI</name>
<protein>
    <submittedName>
        <fullName evidence="2">Uncharacterized protein</fullName>
    </submittedName>
</protein>
<dbReference type="AlphaFoldDB" id="A0A5D4P1H2"/>